<comment type="similarity">
    <text evidence="1 4">Belongs to the DegT/DnrJ/EryC1 family.</text>
</comment>
<dbReference type="Pfam" id="PF01041">
    <property type="entry name" value="DegT_DnrJ_EryC1"/>
    <property type="match status" value="1"/>
</dbReference>
<proteinExistence type="inferred from homology"/>
<dbReference type="GO" id="GO:0000271">
    <property type="term" value="P:polysaccharide biosynthetic process"/>
    <property type="evidence" value="ECO:0007669"/>
    <property type="project" value="TreeGrafter"/>
</dbReference>
<keyword evidence="5" id="KW-0032">Aminotransferase</keyword>
<dbReference type="GO" id="GO:0008483">
    <property type="term" value="F:transaminase activity"/>
    <property type="evidence" value="ECO:0007669"/>
    <property type="project" value="UniProtKB-KW"/>
</dbReference>
<accession>A0A238JZ65</accession>
<dbReference type="AlphaFoldDB" id="A0A238JZ65"/>
<evidence type="ECO:0000256" key="2">
    <source>
        <dbReference type="PIRSR" id="PIRSR000390-1"/>
    </source>
</evidence>
<dbReference type="PIRSF" id="PIRSF000390">
    <property type="entry name" value="PLP_StrS"/>
    <property type="match status" value="1"/>
</dbReference>
<keyword evidence="6" id="KW-1185">Reference proteome</keyword>
<dbReference type="PANTHER" id="PTHR30244:SF34">
    <property type="entry name" value="DTDP-4-AMINO-4,6-DIDEOXYGALACTOSE TRANSAMINASE"/>
    <property type="match status" value="1"/>
</dbReference>
<dbReference type="RefSeq" id="WP_093962550.1">
    <property type="nucleotide sequence ID" value="NZ_FXYG01000001.1"/>
</dbReference>
<reference evidence="6" key="1">
    <citation type="submission" date="2017-05" db="EMBL/GenBank/DDBJ databases">
        <authorList>
            <person name="Rodrigo-Torres L."/>
            <person name="Arahal R. D."/>
            <person name="Lucena T."/>
        </authorList>
    </citation>
    <scope>NUCLEOTIDE SEQUENCE [LARGE SCALE GENOMIC DNA]</scope>
    <source>
        <strain evidence="6">CECT 8715</strain>
    </source>
</reference>
<evidence type="ECO:0000313" key="6">
    <source>
        <dbReference type="Proteomes" id="UP000202485"/>
    </source>
</evidence>
<dbReference type="InterPro" id="IPR000653">
    <property type="entry name" value="DegT/StrS_aminotransferase"/>
</dbReference>
<dbReference type="PANTHER" id="PTHR30244">
    <property type="entry name" value="TRANSAMINASE"/>
    <property type="match status" value="1"/>
</dbReference>
<evidence type="ECO:0000313" key="5">
    <source>
        <dbReference type="EMBL" id="SMX35497.1"/>
    </source>
</evidence>
<name>A0A238JZ65_9RHOB</name>
<gene>
    <name evidence="5" type="primary">epsN_1</name>
    <name evidence="5" type="ORF">RUA8715_01069</name>
</gene>
<protein>
    <submittedName>
        <fullName evidence="5">Putative pyridoxal phosphate-dependent aminotransferase EpsN</fullName>
        <ecNumber evidence="5">2.6.1.-</ecNumber>
    </submittedName>
</protein>
<evidence type="ECO:0000256" key="3">
    <source>
        <dbReference type="PIRSR" id="PIRSR000390-2"/>
    </source>
</evidence>
<feature type="modified residue" description="N6-(pyridoxal phosphate)lysine" evidence="3">
    <location>
        <position position="187"/>
    </location>
</feature>
<dbReference type="GO" id="GO:0030170">
    <property type="term" value="F:pyridoxal phosphate binding"/>
    <property type="evidence" value="ECO:0007669"/>
    <property type="project" value="TreeGrafter"/>
</dbReference>
<evidence type="ECO:0000256" key="1">
    <source>
        <dbReference type="ARBA" id="ARBA00037999"/>
    </source>
</evidence>
<dbReference type="EMBL" id="FXYG01000001">
    <property type="protein sequence ID" value="SMX35497.1"/>
    <property type="molecule type" value="Genomic_DNA"/>
</dbReference>
<organism evidence="5 6">
    <name type="scientific">Ruegeria arenilitoris</name>
    <dbReference type="NCBI Taxonomy" id="1173585"/>
    <lineage>
        <taxon>Bacteria</taxon>
        <taxon>Pseudomonadati</taxon>
        <taxon>Pseudomonadota</taxon>
        <taxon>Alphaproteobacteria</taxon>
        <taxon>Rhodobacterales</taxon>
        <taxon>Roseobacteraceae</taxon>
        <taxon>Ruegeria</taxon>
    </lineage>
</organism>
<dbReference type="Proteomes" id="UP000202485">
    <property type="component" value="Unassembled WGS sequence"/>
</dbReference>
<dbReference type="SUPFAM" id="SSF53383">
    <property type="entry name" value="PLP-dependent transferases"/>
    <property type="match status" value="1"/>
</dbReference>
<sequence length="404" mass="44030">MTLPPNVHDAEPIPTAAKDAIESLMQSGDLFRYTAPQDAPVALLEAEFAELLGSKYALAVSSCSAALFLSLKALGLPRDARVLIPGFTFAAVPSSVVHADCVPVLCEVGDNYRIDIDDFATKLDGVQAVIISHMRGHTSDMDAIMALCDAHDIPVIEDAAHSLGTTWHGRNIGTIGKVGCFSFQSYKMINAGEGGILVTDDADLVARAVIMSGAYEHNWKKHKGPHGQNTPDLEQAFTRWQNKLPLYNLRMSNLSAAVIRPQLPELARRVRDGLANHDYVAQRLNSSPHIHVPDPLTPERRAPDSIQFNLVDLNKDQIKAFAAASEGRGVKVQVFGLSEDNARAFWNWQFLPEQVELPRTRAMLMSACDVRLPVRLTRAELDVIADIILASVGEVTAPEVAFGT</sequence>
<keyword evidence="5" id="KW-0808">Transferase</keyword>
<dbReference type="OrthoDB" id="9768668at2"/>
<feature type="active site" description="Proton acceptor" evidence="2">
    <location>
        <position position="187"/>
    </location>
</feature>
<dbReference type="InterPro" id="IPR015421">
    <property type="entry name" value="PyrdxlP-dep_Trfase_major"/>
</dbReference>
<evidence type="ECO:0000256" key="4">
    <source>
        <dbReference type="RuleBase" id="RU004508"/>
    </source>
</evidence>
<dbReference type="EC" id="2.6.1.-" evidence="5"/>
<dbReference type="Gene3D" id="3.40.640.10">
    <property type="entry name" value="Type I PLP-dependent aspartate aminotransferase-like (Major domain)"/>
    <property type="match status" value="1"/>
</dbReference>
<dbReference type="InterPro" id="IPR015424">
    <property type="entry name" value="PyrdxlP-dep_Trfase"/>
</dbReference>
<keyword evidence="3 4" id="KW-0663">Pyridoxal phosphate</keyword>